<dbReference type="SUPFAM" id="SSF51735">
    <property type="entry name" value="NAD(P)-binding Rossmann-fold domains"/>
    <property type="match status" value="1"/>
</dbReference>
<dbReference type="GO" id="GO:0000166">
    <property type="term" value="F:nucleotide binding"/>
    <property type="evidence" value="ECO:0007669"/>
    <property type="project" value="InterPro"/>
</dbReference>
<dbReference type="Gene3D" id="3.40.50.720">
    <property type="entry name" value="NAD(P)-binding Rossmann-like Domain"/>
    <property type="match status" value="1"/>
</dbReference>
<dbReference type="InterPro" id="IPR000683">
    <property type="entry name" value="Gfo/Idh/MocA-like_OxRdtase_N"/>
</dbReference>
<organism evidence="5 6">
    <name type="scientific">Paenibacillus psychroresistens</name>
    <dbReference type="NCBI Taxonomy" id="1778678"/>
    <lineage>
        <taxon>Bacteria</taxon>
        <taxon>Bacillati</taxon>
        <taxon>Bacillota</taxon>
        <taxon>Bacilli</taxon>
        <taxon>Bacillales</taxon>
        <taxon>Paenibacillaceae</taxon>
        <taxon>Paenibacillus</taxon>
    </lineage>
</organism>
<dbReference type="OrthoDB" id="9815825at2"/>
<dbReference type="InterPro" id="IPR051317">
    <property type="entry name" value="Gfo/Idh/MocA_oxidoreduct"/>
</dbReference>
<dbReference type="GO" id="GO:0016491">
    <property type="term" value="F:oxidoreductase activity"/>
    <property type="evidence" value="ECO:0007669"/>
    <property type="project" value="UniProtKB-KW"/>
</dbReference>
<sequence length="347" mass="38704">MKILRAGLIGYGFSGEIFHAPFIKALEGYELSKVVSSNPTKVHNHFPEVEVIESVDELLADELIDLVIITTPNTTHHSIAKKALLAGKHVVVEKPFVNQAKDAEELIELAANSQKIITVFQNRRWDNDFLTVKQCIESGALGEIFTFESHFDRFRPQVTERWREQDLEGSGILYDLGAHLIDQALQLFGLPETIQGDVQVQRNDGLVDDYFHIVLGYGKLRVILHSSCIVMSVGPRFQVHGNKGSFVKYGMDSQEAALKTGKIPGTLEWGWDSEDSYGALNIRKDEIDVLSKVETIPGSYQSFYQELYHSIVDAGAVPVDAVDAMNTIKVIEAVKASSLEKRTLLFT</sequence>
<feature type="domain" description="Gfo/Idh/MocA-like oxidoreductase N-terminal" evidence="3">
    <location>
        <begin position="5"/>
        <end position="119"/>
    </location>
</feature>
<reference evidence="6" key="1">
    <citation type="submission" date="2018-11" db="EMBL/GenBank/DDBJ databases">
        <title>Complete genome sequence of Paenibacillus sp. ML311-T8.</title>
        <authorList>
            <person name="Nam Y.-D."/>
            <person name="Kang J."/>
            <person name="Chung W.-H."/>
            <person name="Park Y.S."/>
        </authorList>
    </citation>
    <scope>NUCLEOTIDE SEQUENCE [LARGE SCALE GENOMIC DNA]</scope>
    <source>
        <strain evidence="6">ML311-T8</strain>
    </source>
</reference>
<dbReference type="EMBL" id="CP034235">
    <property type="protein sequence ID" value="QGQ95356.1"/>
    <property type="molecule type" value="Genomic_DNA"/>
</dbReference>
<keyword evidence="2" id="KW-0560">Oxidoreductase</keyword>
<dbReference type="Proteomes" id="UP000426246">
    <property type="component" value="Chromosome"/>
</dbReference>
<evidence type="ECO:0000256" key="2">
    <source>
        <dbReference type="ARBA" id="ARBA00023002"/>
    </source>
</evidence>
<evidence type="ECO:0000259" key="3">
    <source>
        <dbReference type="Pfam" id="PF01408"/>
    </source>
</evidence>
<dbReference type="InterPro" id="IPR004104">
    <property type="entry name" value="Gfo/Idh/MocA-like_OxRdtase_C"/>
</dbReference>
<dbReference type="Gene3D" id="3.30.360.10">
    <property type="entry name" value="Dihydrodipicolinate Reductase, domain 2"/>
    <property type="match status" value="1"/>
</dbReference>
<dbReference type="Pfam" id="PF01408">
    <property type="entry name" value="GFO_IDH_MocA"/>
    <property type="match status" value="1"/>
</dbReference>
<name>A0A6B8RIZ2_9BACL</name>
<evidence type="ECO:0000256" key="1">
    <source>
        <dbReference type="ARBA" id="ARBA00010928"/>
    </source>
</evidence>
<evidence type="ECO:0000259" key="4">
    <source>
        <dbReference type="Pfam" id="PF02894"/>
    </source>
</evidence>
<dbReference type="AlphaFoldDB" id="A0A6B8RIZ2"/>
<proteinExistence type="inferred from homology"/>
<dbReference type="PANTHER" id="PTHR43708:SF5">
    <property type="entry name" value="CONSERVED EXPRESSED OXIDOREDUCTASE (EUROFUNG)-RELATED"/>
    <property type="match status" value="1"/>
</dbReference>
<accession>A0A6B8RIZ2</accession>
<evidence type="ECO:0000313" key="5">
    <source>
        <dbReference type="EMBL" id="QGQ95356.1"/>
    </source>
</evidence>
<dbReference type="KEGG" id="ppsc:EHS13_10905"/>
<dbReference type="NCBIfam" id="NF008607">
    <property type="entry name" value="PRK11579.1"/>
    <property type="match status" value="1"/>
</dbReference>
<gene>
    <name evidence="5" type="ORF">EHS13_10905</name>
</gene>
<protein>
    <submittedName>
        <fullName evidence="5">Oxidoreductase</fullName>
    </submittedName>
</protein>
<dbReference type="PANTHER" id="PTHR43708">
    <property type="entry name" value="CONSERVED EXPRESSED OXIDOREDUCTASE (EUROFUNG)"/>
    <property type="match status" value="1"/>
</dbReference>
<dbReference type="InterPro" id="IPR036291">
    <property type="entry name" value="NAD(P)-bd_dom_sf"/>
</dbReference>
<evidence type="ECO:0000313" key="6">
    <source>
        <dbReference type="Proteomes" id="UP000426246"/>
    </source>
</evidence>
<dbReference type="Pfam" id="PF02894">
    <property type="entry name" value="GFO_IDH_MocA_C"/>
    <property type="match status" value="1"/>
</dbReference>
<feature type="domain" description="Gfo/Idh/MocA-like oxidoreductase C-terminal" evidence="4">
    <location>
        <begin position="133"/>
        <end position="343"/>
    </location>
</feature>
<comment type="similarity">
    <text evidence="1">Belongs to the Gfo/Idh/MocA family.</text>
</comment>
<keyword evidence="6" id="KW-1185">Reference proteome</keyword>
<dbReference type="RefSeq" id="WP_155700374.1">
    <property type="nucleotide sequence ID" value="NZ_CP034235.1"/>
</dbReference>